<dbReference type="RefSeq" id="WP_281761679.1">
    <property type="nucleotide sequence ID" value="NZ_AP026709.1"/>
</dbReference>
<dbReference type="EMBL" id="AP026709">
    <property type="protein sequence ID" value="BDQ35746.1"/>
    <property type="molecule type" value="Genomic_DNA"/>
</dbReference>
<evidence type="ECO:0000313" key="2">
    <source>
        <dbReference type="Proteomes" id="UP001317742"/>
    </source>
</evidence>
<proteinExistence type="predicted"/>
<protein>
    <submittedName>
        <fullName evidence="1">Uncharacterized protein</fullName>
    </submittedName>
</protein>
<gene>
    <name evidence="1" type="ORF">SYK_01060</name>
</gene>
<organism evidence="1 2">
    <name type="scientific">Pseudodesulfovibrio nedwellii</name>
    <dbReference type="NCBI Taxonomy" id="2973072"/>
    <lineage>
        <taxon>Bacteria</taxon>
        <taxon>Pseudomonadati</taxon>
        <taxon>Thermodesulfobacteriota</taxon>
        <taxon>Desulfovibrionia</taxon>
        <taxon>Desulfovibrionales</taxon>
        <taxon>Desulfovibrionaceae</taxon>
    </lineage>
</organism>
<reference evidence="1 2" key="1">
    <citation type="submission" date="2022-08" db="EMBL/GenBank/DDBJ databases">
        <title>Genome Sequence of the sulphate-reducing bacterium, Pseudodesulfovibrio sp. SYK.</title>
        <authorList>
            <person name="Kondo R."/>
            <person name="Kataoka T."/>
        </authorList>
    </citation>
    <scope>NUCLEOTIDE SEQUENCE [LARGE SCALE GENOMIC DNA]</scope>
    <source>
        <strain evidence="1 2">SYK</strain>
    </source>
</reference>
<dbReference type="Proteomes" id="UP001317742">
    <property type="component" value="Chromosome"/>
</dbReference>
<name>A0ABN6S1H6_9BACT</name>
<keyword evidence="2" id="KW-1185">Reference proteome</keyword>
<evidence type="ECO:0000313" key="1">
    <source>
        <dbReference type="EMBL" id="BDQ35746.1"/>
    </source>
</evidence>
<accession>A0ABN6S1H6</accession>
<sequence>MLGLGMDEPDEDDDVQIEINGVPFTAEEDFLEKYGKTYSLQFNENKEVVLTPLNA</sequence>